<feature type="domain" description="DUF2061" evidence="1">
    <location>
        <begin position="9"/>
        <end position="60"/>
    </location>
</feature>
<evidence type="ECO:0000259" key="1">
    <source>
        <dbReference type="Pfam" id="PF09834"/>
    </source>
</evidence>
<organism evidence="2 3">
    <name type="scientific">Thermonema lapsum</name>
    <dbReference type="NCBI Taxonomy" id="28195"/>
    <lineage>
        <taxon>Bacteria</taxon>
        <taxon>Pseudomonadati</taxon>
        <taxon>Bacteroidota</taxon>
        <taxon>Cytophagia</taxon>
        <taxon>Cytophagales</taxon>
        <taxon>Thermonemataceae</taxon>
        <taxon>Thermonema</taxon>
    </lineage>
</organism>
<keyword evidence="3" id="KW-1185">Reference proteome</keyword>
<accession>A0A846MS15</accession>
<dbReference type="AlphaFoldDB" id="A0A846MS15"/>
<name>A0A846MS15_9BACT</name>
<dbReference type="Pfam" id="PF09834">
    <property type="entry name" value="DUF2061"/>
    <property type="match status" value="1"/>
</dbReference>
<evidence type="ECO:0000313" key="2">
    <source>
        <dbReference type="EMBL" id="NIK74255.1"/>
    </source>
</evidence>
<comment type="caution">
    <text evidence="2">The sequence shown here is derived from an EMBL/GenBank/DDBJ whole genome shotgun (WGS) entry which is preliminary data.</text>
</comment>
<proteinExistence type="predicted"/>
<dbReference type="RefSeq" id="WP_243844191.1">
    <property type="nucleotide sequence ID" value="NZ_JAASRN010000002.1"/>
</dbReference>
<evidence type="ECO:0000313" key="3">
    <source>
        <dbReference type="Proteomes" id="UP000537126"/>
    </source>
</evidence>
<reference evidence="2 3" key="1">
    <citation type="submission" date="2020-03" db="EMBL/GenBank/DDBJ databases">
        <title>Genomic Encyclopedia of Type Strains, Phase IV (KMG-IV): sequencing the most valuable type-strain genomes for metagenomic binning, comparative biology and taxonomic classification.</title>
        <authorList>
            <person name="Goeker M."/>
        </authorList>
    </citation>
    <scope>NUCLEOTIDE SEQUENCE [LARGE SCALE GENOMIC DNA]</scope>
    <source>
        <strain evidence="2 3">DSM 5718</strain>
    </source>
</reference>
<dbReference type="Proteomes" id="UP000537126">
    <property type="component" value="Unassembled WGS sequence"/>
</dbReference>
<dbReference type="EMBL" id="JAASRN010000002">
    <property type="protein sequence ID" value="NIK74255.1"/>
    <property type="molecule type" value="Genomic_DNA"/>
</dbReference>
<protein>
    <submittedName>
        <fullName evidence="2">Putative membrane protein</fullName>
    </submittedName>
</protein>
<gene>
    <name evidence="2" type="ORF">FHS56_001768</name>
</gene>
<sequence length="77" mass="8899">MKESHLRSLVKGISWRITGTMDTIFVSYIITGKASYAFSIGAVELITKILLYYLHERAWAQIKWGWIPTDRQPKQNA</sequence>
<dbReference type="InterPro" id="IPR018638">
    <property type="entry name" value="DUF2061_membrane"/>
</dbReference>